<dbReference type="AlphaFoldDB" id="A0A8J1XKM3"/>
<dbReference type="PANTHER" id="PTHR12308:SF73">
    <property type="entry name" value="ANOCTAMIN"/>
    <property type="match status" value="1"/>
</dbReference>
<keyword evidence="9" id="KW-0175">Coiled coil</keyword>
<sequence length="1102" mass="126834">MDGEDERLDVPPVSQSGSAVLHKLPAIDTSKTELNGDVQRKKHKKKRKKQKHKVQIEEPPIMTQIEDNSGEIRPPIIDYVLVFEYKEIDDEEENKDSKLNKAKERRTKFEKLMAEERIKVQIEDIGNLRFLLLTTSFSRLCEEAEHVKLEMPLAEGRIEDPVTGCWDRLKDKLRTDTEDDFVSAPFTLQTPDVFKDWDKPEIFFRPSLRQLLTNHILINLDITNKKDIDEDEPMSKKGLPYLLHKGAYKDAFTIHTPSIGDPDCIEEREERLKQKAAETGEKFSKKSIDHDTIEDDWSKFCRKPDERQLLNDTWTKIYKFQPMWKIRNYFGEKVGFYFAWSGQLITSLIFPVVFGLAIFSYGLYLSIMSYQVEKNIVSMNATTTNSSSGIAGLISDAKELVFDLLDVIKESFDNEVTPFFALVMCLWGTLFLEAWKRKNATLAYEWDVDSFSMSEPDRPQFVGTHEKQDPVNPEETMWYYPLTRQAGWFLTSGSVLIIMILMVFISVASVILYRVIMMVDYCQYMSAVECVLVTTIAGSLLNAISILILGRIYEFLAAKLTEWENHRTQTAHDNALIIKLFAFQFANCYSSLFYIAFFRGDPGENGVLGLGPQYKDDCGRNNNCMSMLSFQILILMIVKPVVKFSKDIILPWLKELFRNRKCCRKSNKTDPVDETKVKIYTPQRQKIRDYIEAEYKKPKLGDFTLGEYTEKVIQYGYLMLFASSFPLAPLIAFFTHLFDIVTDAKRMLWWYRRPLSVIADNIGMWYGILQFLNVAGVVSNAFIIAFTSQWGKQYNEYEKLWLVILFEHAVIAVKLIFHITIPDMPRSVKRTQRREKYQVSRILHEAAVDKALSKSSPDQQSMYSQLGSAPASKESLSRSSRLDSQSQRPEANSPRPTQDEDMLSESGHLRRRKNSPMNREEGNDVVDGPAPLRRPDYMDSPQGSTASIDRDDAQLLPTKKKNKKSPRKKRNPDVGDTNLDDSSPNMGMDDNGSQLPNQGGELEMDEISNNNKRYDYDHGITPKKLPPLALAAVTPGRMRKHKKKREVDERPWYLSQATPHQQRSEPLRDKSHLRREFNASPLPPVQPIGYGNQGNSYQDSFA</sequence>
<dbReference type="Pfam" id="PF16178">
    <property type="entry name" value="Anoct_dimer"/>
    <property type="match status" value="1"/>
</dbReference>
<gene>
    <name evidence="13" type="ORF">OFUS_LOCUS5288</name>
</gene>
<evidence type="ECO:0000259" key="11">
    <source>
        <dbReference type="Pfam" id="PF04547"/>
    </source>
</evidence>
<feature type="transmembrane region" description="Helical" evidence="8">
    <location>
        <begin position="524"/>
        <end position="549"/>
    </location>
</feature>
<evidence type="ECO:0000256" key="1">
    <source>
        <dbReference type="ARBA" id="ARBA00004651"/>
    </source>
</evidence>
<evidence type="ECO:0000256" key="7">
    <source>
        <dbReference type="ARBA" id="ARBA00023180"/>
    </source>
</evidence>
<evidence type="ECO:0000313" key="13">
    <source>
        <dbReference type="EMBL" id="CAH1778359.1"/>
    </source>
</evidence>
<feature type="domain" description="Anoctamin transmembrane" evidence="11">
    <location>
        <begin position="326"/>
        <end position="835"/>
    </location>
</feature>
<keyword evidence="5 8" id="KW-1133">Transmembrane helix</keyword>
<feature type="region of interest" description="Disordered" evidence="10">
    <location>
        <begin position="1"/>
        <end position="55"/>
    </location>
</feature>
<comment type="similarity">
    <text evidence="2 8">Belongs to the anoctamin family.</text>
</comment>
<organism evidence="13 14">
    <name type="scientific">Owenia fusiformis</name>
    <name type="common">Polychaete worm</name>
    <dbReference type="NCBI Taxonomy" id="6347"/>
    <lineage>
        <taxon>Eukaryota</taxon>
        <taxon>Metazoa</taxon>
        <taxon>Spiralia</taxon>
        <taxon>Lophotrochozoa</taxon>
        <taxon>Annelida</taxon>
        <taxon>Polychaeta</taxon>
        <taxon>Sedentaria</taxon>
        <taxon>Canalipalpata</taxon>
        <taxon>Sabellida</taxon>
        <taxon>Oweniida</taxon>
        <taxon>Oweniidae</taxon>
        <taxon>Owenia</taxon>
    </lineage>
</organism>
<feature type="transmembrane region" description="Helical" evidence="8">
    <location>
        <begin position="800"/>
        <end position="821"/>
    </location>
</feature>
<accession>A0A8J1XKM3</accession>
<feature type="transmembrane region" description="Helical" evidence="8">
    <location>
        <begin position="762"/>
        <end position="788"/>
    </location>
</feature>
<dbReference type="InterPro" id="IPR032394">
    <property type="entry name" value="Anoct_dimer"/>
</dbReference>
<comment type="subcellular location">
    <subcellularLocation>
        <location evidence="1">Cell membrane</location>
        <topology evidence="1">Multi-pass membrane protein</topology>
    </subcellularLocation>
    <subcellularLocation>
        <location evidence="8">Membrane</location>
        <topology evidence="8">Multi-pass membrane protein</topology>
    </subcellularLocation>
</comment>
<dbReference type="GO" id="GO:0005886">
    <property type="term" value="C:plasma membrane"/>
    <property type="evidence" value="ECO:0007669"/>
    <property type="project" value="UniProtKB-SubCell"/>
</dbReference>
<dbReference type="Pfam" id="PF04547">
    <property type="entry name" value="Anoctamin"/>
    <property type="match status" value="1"/>
</dbReference>
<feature type="compositionally biased region" description="Polar residues" evidence="10">
    <location>
        <begin position="853"/>
        <end position="867"/>
    </location>
</feature>
<dbReference type="InterPro" id="IPR049452">
    <property type="entry name" value="Anoctamin_TM"/>
</dbReference>
<proteinExistence type="inferred from homology"/>
<feature type="coiled-coil region" evidence="9">
    <location>
        <begin position="85"/>
        <end position="119"/>
    </location>
</feature>
<feature type="compositionally biased region" description="Basic residues" evidence="10">
    <location>
        <begin position="40"/>
        <end position="53"/>
    </location>
</feature>
<feature type="compositionally biased region" description="Polar residues" evidence="10">
    <location>
        <begin position="1093"/>
        <end position="1102"/>
    </location>
</feature>
<dbReference type="EMBL" id="CAIIXF020000002">
    <property type="protein sequence ID" value="CAH1778359.1"/>
    <property type="molecule type" value="Genomic_DNA"/>
</dbReference>
<evidence type="ECO:0000313" key="14">
    <source>
        <dbReference type="Proteomes" id="UP000749559"/>
    </source>
</evidence>
<dbReference type="Proteomes" id="UP000749559">
    <property type="component" value="Unassembled WGS sequence"/>
</dbReference>
<evidence type="ECO:0000256" key="6">
    <source>
        <dbReference type="ARBA" id="ARBA00023136"/>
    </source>
</evidence>
<feature type="transmembrane region" description="Helical" evidence="8">
    <location>
        <begin position="334"/>
        <end position="364"/>
    </location>
</feature>
<keyword evidence="14" id="KW-1185">Reference proteome</keyword>
<feature type="compositionally biased region" description="Basic residues" evidence="10">
    <location>
        <begin position="958"/>
        <end position="970"/>
    </location>
</feature>
<evidence type="ECO:0000256" key="4">
    <source>
        <dbReference type="ARBA" id="ARBA00022692"/>
    </source>
</evidence>
<feature type="compositionally biased region" description="Low complexity" evidence="10">
    <location>
        <begin position="877"/>
        <end position="888"/>
    </location>
</feature>
<name>A0A8J1XKM3_OWEFU</name>
<evidence type="ECO:0000256" key="2">
    <source>
        <dbReference type="ARBA" id="ARBA00009671"/>
    </source>
</evidence>
<feature type="domain" description="Anoctamin dimerisation" evidence="12">
    <location>
        <begin position="77"/>
        <end position="263"/>
    </location>
</feature>
<evidence type="ECO:0000259" key="12">
    <source>
        <dbReference type="Pfam" id="PF16178"/>
    </source>
</evidence>
<dbReference type="InterPro" id="IPR007632">
    <property type="entry name" value="Anoctamin"/>
</dbReference>
<evidence type="ECO:0000256" key="10">
    <source>
        <dbReference type="SAM" id="MobiDB-lite"/>
    </source>
</evidence>
<dbReference type="GO" id="GO:0005254">
    <property type="term" value="F:chloride channel activity"/>
    <property type="evidence" value="ECO:0007669"/>
    <property type="project" value="TreeGrafter"/>
</dbReference>
<keyword evidence="7" id="KW-0325">Glycoprotein</keyword>
<protein>
    <recommendedName>
        <fullName evidence="8">Anoctamin</fullName>
    </recommendedName>
</protein>
<feature type="compositionally biased region" description="Basic and acidic residues" evidence="10">
    <location>
        <begin position="1062"/>
        <end position="1077"/>
    </location>
</feature>
<comment type="caution">
    <text evidence="13">The sequence shown here is derived from an EMBL/GenBank/DDBJ whole genome shotgun (WGS) entry which is preliminary data.</text>
</comment>
<evidence type="ECO:0000256" key="9">
    <source>
        <dbReference type="SAM" id="Coils"/>
    </source>
</evidence>
<evidence type="ECO:0000256" key="8">
    <source>
        <dbReference type="RuleBase" id="RU280814"/>
    </source>
</evidence>
<keyword evidence="4 8" id="KW-0812">Transmembrane</keyword>
<reference evidence="13" key="1">
    <citation type="submission" date="2022-03" db="EMBL/GenBank/DDBJ databases">
        <authorList>
            <person name="Martin C."/>
        </authorList>
    </citation>
    <scope>NUCLEOTIDE SEQUENCE</scope>
</reference>
<evidence type="ECO:0000256" key="3">
    <source>
        <dbReference type="ARBA" id="ARBA00022475"/>
    </source>
</evidence>
<dbReference type="PANTHER" id="PTHR12308">
    <property type="entry name" value="ANOCTAMIN"/>
    <property type="match status" value="1"/>
</dbReference>
<feature type="transmembrane region" description="Helical" evidence="8">
    <location>
        <begin position="624"/>
        <end position="642"/>
    </location>
</feature>
<dbReference type="OrthoDB" id="296386at2759"/>
<comment type="caution">
    <text evidence="8">Lacks conserved residue(s) required for the propagation of feature annotation.</text>
</comment>
<feature type="transmembrane region" description="Helical" evidence="8">
    <location>
        <begin position="715"/>
        <end position="741"/>
    </location>
</feature>
<feature type="compositionally biased region" description="Polar residues" evidence="10">
    <location>
        <begin position="980"/>
        <end position="997"/>
    </location>
</feature>
<feature type="transmembrane region" description="Helical" evidence="8">
    <location>
        <begin position="487"/>
        <end position="512"/>
    </location>
</feature>
<feature type="region of interest" description="Disordered" evidence="10">
    <location>
        <begin position="850"/>
        <end position="1102"/>
    </location>
</feature>
<dbReference type="GO" id="GO:0046983">
    <property type="term" value="F:protein dimerization activity"/>
    <property type="evidence" value="ECO:0007669"/>
    <property type="project" value="InterPro"/>
</dbReference>
<keyword evidence="3" id="KW-1003">Cell membrane</keyword>
<keyword evidence="6 8" id="KW-0472">Membrane</keyword>
<evidence type="ECO:0000256" key="5">
    <source>
        <dbReference type="ARBA" id="ARBA00022989"/>
    </source>
</evidence>